<dbReference type="OrthoDB" id="5523448at2"/>
<dbReference type="PANTHER" id="PTHR35008">
    <property type="entry name" value="BLL4482 PROTEIN-RELATED"/>
    <property type="match status" value="1"/>
</dbReference>
<organism evidence="7 8">
    <name type="scientific">Paracoccus aurantiacus</name>
    <dbReference type="NCBI Taxonomy" id="2599412"/>
    <lineage>
        <taxon>Bacteria</taxon>
        <taxon>Pseudomonadati</taxon>
        <taxon>Pseudomonadota</taxon>
        <taxon>Alphaproteobacteria</taxon>
        <taxon>Rhodobacterales</taxon>
        <taxon>Paracoccaceae</taxon>
        <taxon>Paracoccus</taxon>
    </lineage>
</organism>
<dbReference type="PANTHER" id="PTHR35008:SF9">
    <property type="entry name" value="CYTOCHROME C DOMAIN-CONTAINING PROTEIN"/>
    <property type="match status" value="1"/>
</dbReference>
<dbReference type="RefSeq" id="WP_147097101.1">
    <property type="nucleotide sequence ID" value="NZ_JBHUFH010000001.1"/>
</dbReference>
<dbReference type="InterPro" id="IPR009056">
    <property type="entry name" value="Cyt_c-like_dom"/>
</dbReference>
<keyword evidence="3 4" id="KW-0408">Iron</keyword>
<keyword evidence="8" id="KW-1185">Reference proteome</keyword>
<name>A0A5C6S6Y0_9RHOB</name>
<evidence type="ECO:0000256" key="4">
    <source>
        <dbReference type="PROSITE-ProRule" id="PRU00433"/>
    </source>
</evidence>
<comment type="caution">
    <text evidence="7">The sequence shown here is derived from an EMBL/GenBank/DDBJ whole genome shotgun (WGS) entry which is preliminary data.</text>
</comment>
<sequence length="130" mass="13706">MKHHVSRIIFAAAVLLGGIASAQDFVQSGSSATLPQTEGEAIYNAICSGCHMPDGQGAVGAGEYPALAGNENLETADYPIYLIIHGQKAMPPLGDYLDDAQIASVVNYIRHNLGNNFEGDTDAAYVPQSR</sequence>
<keyword evidence="2 4" id="KW-0479">Metal-binding</keyword>
<accession>A0A5C6S6Y0</accession>
<evidence type="ECO:0000256" key="2">
    <source>
        <dbReference type="ARBA" id="ARBA00022723"/>
    </source>
</evidence>
<dbReference type="Gene3D" id="1.10.760.10">
    <property type="entry name" value="Cytochrome c-like domain"/>
    <property type="match status" value="1"/>
</dbReference>
<evidence type="ECO:0000259" key="6">
    <source>
        <dbReference type="PROSITE" id="PS51007"/>
    </source>
</evidence>
<feature type="signal peptide" evidence="5">
    <location>
        <begin position="1"/>
        <end position="22"/>
    </location>
</feature>
<evidence type="ECO:0000256" key="3">
    <source>
        <dbReference type="ARBA" id="ARBA00023004"/>
    </source>
</evidence>
<dbReference type="Proteomes" id="UP000321562">
    <property type="component" value="Unassembled WGS sequence"/>
</dbReference>
<dbReference type="EMBL" id="VOPL01000002">
    <property type="protein sequence ID" value="TXB69811.1"/>
    <property type="molecule type" value="Genomic_DNA"/>
</dbReference>
<feature type="chain" id="PRO_5023131543" evidence="5">
    <location>
        <begin position="23"/>
        <end position="130"/>
    </location>
</feature>
<gene>
    <name evidence="7" type="ORF">FQV27_06740</name>
</gene>
<dbReference type="GO" id="GO:0046872">
    <property type="term" value="F:metal ion binding"/>
    <property type="evidence" value="ECO:0007669"/>
    <property type="project" value="UniProtKB-KW"/>
</dbReference>
<reference evidence="7 8" key="1">
    <citation type="submission" date="2019-08" db="EMBL/GenBank/DDBJ databases">
        <authorList>
            <person name="Ye J."/>
        </authorList>
    </citation>
    <scope>NUCLEOTIDE SEQUENCE [LARGE SCALE GENOMIC DNA]</scope>
    <source>
        <strain evidence="7 8">TK008</strain>
    </source>
</reference>
<dbReference type="GO" id="GO:0020037">
    <property type="term" value="F:heme binding"/>
    <property type="evidence" value="ECO:0007669"/>
    <property type="project" value="InterPro"/>
</dbReference>
<keyword evidence="1 4" id="KW-0349">Heme</keyword>
<evidence type="ECO:0000256" key="5">
    <source>
        <dbReference type="SAM" id="SignalP"/>
    </source>
</evidence>
<proteinExistence type="predicted"/>
<evidence type="ECO:0000313" key="8">
    <source>
        <dbReference type="Proteomes" id="UP000321562"/>
    </source>
</evidence>
<dbReference type="InterPro" id="IPR051459">
    <property type="entry name" value="Cytochrome_c-type_DH"/>
</dbReference>
<keyword evidence="5" id="KW-0732">Signal</keyword>
<dbReference type="PROSITE" id="PS51007">
    <property type="entry name" value="CYTC"/>
    <property type="match status" value="1"/>
</dbReference>
<feature type="domain" description="Cytochrome c" evidence="6">
    <location>
        <begin position="34"/>
        <end position="113"/>
    </location>
</feature>
<dbReference type="AlphaFoldDB" id="A0A5C6S6Y0"/>
<dbReference type="GO" id="GO:0009055">
    <property type="term" value="F:electron transfer activity"/>
    <property type="evidence" value="ECO:0007669"/>
    <property type="project" value="InterPro"/>
</dbReference>
<dbReference type="InterPro" id="IPR036909">
    <property type="entry name" value="Cyt_c-like_dom_sf"/>
</dbReference>
<evidence type="ECO:0000256" key="1">
    <source>
        <dbReference type="ARBA" id="ARBA00022617"/>
    </source>
</evidence>
<evidence type="ECO:0000313" key="7">
    <source>
        <dbReference type="EMBL" id="TXB69811.1"/>
    </source>
</evidence>
<dbReference type="Pfam" id="PF13442">
    <property type="entry name" value="Cytochrome_CBB3"/>
    <property type="match status" value="1"/>
</dbReference>
<protein>
    <submittedName>
        <fullName evidence="7">Cytochrome c</fullName>
    </submittedName>
</protein>
<dbReference type="SUPFAM" id="SSF46626">
    <property type="entry name" value="Cytochrome c"/>
    <property type="match status" value="1"/>
</dbReference>